<dbReference type="CDD" id="cd11304">
    <property type="entry name" value="Cadherin_repeat"/>
    <property type="match status" value="16"/>
</dbReference>
<evidence type="ECO:0000256" key="11">
    <source>
        <dbReference type="ARBA" id="ARBA00023157"/>
    </source>
</evidence>
<dbReference type="FunFam" id="2.60.40.60:FF:000340">
    <property type="entry name" value="Protocadherin Fat 4"/>
    <property type="match status" value="1"/>
</dbReference>
<feature type="domain" description="Cadherin" evidence="14">
    <location>
        <begin position="1583"/>
        <end position="1678"/>
    </location>
</feature>
<dbReference type="Proteomes" id="UP001292094">
    <property type="component" value="Unassembled WGS sequence"/>
</dbReference>
<dbReference type="Pfam" id="PF00028">
    <property type="entry name" value="Cadherin"/>
    <property type="match status" value="14"/>
</dbReference>
<evidence type="ECO:0000256" key="7">
    <source>
        <dbReference type="ARBA" id="ARBA00022837"/>
    </source>
</evidence>
<evidence type="ECO:0000256" key="1">
    <source>
        <dbReference type="ARBA" id="ARBA00004251"/>
    </source>
</evidence>
<dbReference type="PRINTS" id="PR00205">
    <property type="entry name" value="CADHERIN"/>
</dbReference>
<dbReference type="InterPro" id="IPR020894">
    <property type="entry name" value="Cadherin_CS"/>
</dbReference>
<dbReference type="FunFam" id="2.60.40.60:FF:000321">
    <property type="entry name" value="Cadherin-related tumor suppressor"/>
    <property type="match status" value="1"/>
</dbReference>
<feature type="domain" description="Cadherin" evidence="14">
    <location>
        <begin position="75"/>
        <end position="176"/>
    </location>
</feature>
<keyword evidence="2" id="KW-1003">Cell membrane</keyword>
<feature type="domain" description="Cadherin" evidence="14">
    <location>
        <begin position="177"/>
        <end position="290"/>
    </location>
</feature>
<feature type="domain" description="Cadherin" evidence="14">
    <location>
        <begin position="1679"/>
        <end position="1760"/>
    </location>
</feature>
<feature type="domain" description="Cadherin" evidence="14">
    <location>
        <begin position="1043"/>
        <end position="1146"/>
    </location>
</feature>
<evidence type="ECO:0000256" key="9">
    <source>
        <dbReference type="ARBA" id="ARBA00022989"/>
    </source>
</evidence>
<dbReference type="GO" id="GO:0008104">
    <property type="term" value="P:intracellular protein localization"/>
    <property type="evidence" value="ECO:0007669"/>
    <property type="project" value="UniProtKB-ARBA"/>
</dbReference>
<dbReference type="FunFam" id="2.60.40.60:FF:000007">
    <property type="entry name" value="Protocadherin alpha 2"/>
    <property type="match status" value="1"/>
</dbReference>
<organism evidence="15 16">
    <name type="scientific">Petrolisthes manimaculis</name>
    <dbReference type="NCBI Taxonomy" id="1843537"/>
    <lineage>
        <taxon>Eukaryota</taxon>
        <taxon>Metazoa</taxon>
        <taxon>Ecdysozoa</taxon>
        <taxon>Arthropoda</taxon>
        <taxon>Crustacea</taxon>
        <taxon>Multicrustacea</taxon>
        <taxon>Malacostraca</taxon>
        <taxon>Eumalacostraca</taxon>
        <taxon>Eucarida</taxon>
        <taxon>Decapoda</taxon>
        <taxon>Pleocyemata</taxon>
        <taxon>Anomura</taxon>
        <taxon>Galatheoidea</taxon>
        <taxon>Porcellanidae</taxon>
        <taxon>Petrolisthes</taxon>
    </lineage>
</organism>
<keyword evidence="6" id="KW-0677">Repeat</keyword>
<gene>
    <name evidence="15" type="ORF">Pmani_029851</name>
</gene>
<feature type="domain" description="Cadherin" evidence="14">
    <location>
        <begin position="291"/>
        <end position="401"/>
    </location>
</feature>
<dbReference type="GO" id="GO:0007156">
    <property type="term" value="P:homophilic cell adhesion via plasma membrane adhesion molecules"/>
    <property type="evidence" value="ECO:0007669"/>
    <property type="project" value="InterPro"/>
</dbReference>
<feature type="domain" description="Cadherin" evidence="14">
    <location>
        <begin position="619"/>
        <end position="726"/>
    </location>
</feature>
<dbReference type="SUPFAM" id="SSF49313">
    <property type="entry name" value="Cadherin-like"/>
    <property type="match status" value="16"/>
</dbReference>
<keyword evidence="9" id="KW-1133">Transmembrane helix</keyword>
<keyword evidence="11" id="KW-1015">Disulfide bond</keyword>
<evidence type="ECO:0000313" key="16">
    <source>
        <dbReference type="Proteomes" id="UP001292094"/>
    </source>
</evidence>
<keyword evidence="4" id="KW-0812">Transmembrane</keyword>
<protein>
    <recommendedName>
        <fullName evidence="14">Cadherin domain-containing protein</fullName>
    </recommendedName>
</protein>
<name>A0AAE1NYR0_9EUCA</name>
<dbReference type="PANTHER" id="PTHR24028">
    <property type="entry name" value="CADHERIN-87A"/>
    <property type="match status" value="1"/>
</dbReference>
<dbReference type="Gene3D" id="2.60.40.60">
    <property type="entry name" value="Cadherins"/>
    <property type="match status" value="16"/>
</dbReference>
<accession>A0AAE1NYR0</accession>
<dbReference type="GO" id="GO:0005509">
    <property type="term" value="F:calcium ion binding"/>
    <property type="evidence" value="ECO:0007669"/>
    <property type="project" value="UniProtKB-UniRule"/>
</dbReference>
<dbReference type="PANTHER" id="PTHR24028:SF321">
    <property type="entry name" value="CADHERIN RELATED 23"/>
    <property type="match status" value="1"/>
</dbReference>
<comment type="caution">
    <text evidence="15">The sequence shown here is derived from an EMBL/GenBank/DDBJ whole genome shotgun (WGS) entry which is preliminary data.</text>
</comment>
<keyword evidence="10" id="KW-0472">Membrane</keyword>
<feature type="domain" description="Cadherin" evidence="14">
    <location>
        <begin position="1147"/>
        <end position="1255"/>
    </location>
</feature>
<keyword evidence="7 13" id="KW-0106">Calcium</keyword>
<dbReference type="FunFam" id="2.60.40.60:FF:000020">
    <property type="entry name" value="Dachsous cadherin-related 1b"/>
    <property type="match status" value="2"/>
</dbReference>
<dbReference type="FunFam" id="2.60.40.60:FF:000143">
    <property type="entry name" value="FAT atypical cadherin 4"/>
    <property type="match status" value="1"/>
</dbReference>
<feature type="domain" description="Cadherin" evidence="14">
    <location>
        <begin position="514"/>
        <end position="618"/>
    </location>
</feature>
<evidence type="ECO:0000256" key="3">
    <source>
        <dbReference type="ARBA" id="ARBA00022536"/>
    </source>
</evidence>
<dbReference type="FunFam" id="2.60.40.60:FF:000081">
    <property type="entry name" value="protocadherin Fat 4"/>
    <property type="match status" value="1"/>
</dbReference>
<dbReference type="FunFam" id="2.60.40.60:FF:000033">
    <property type="entry name" value="FAT atypical cadherin 1"/>
    <property type="match status" value="2"/>
</dbReference>
<evidence type="ECO:0000256" key="10">
    <source>
        <dbReference type="ARBA" id="ARBA00023136"/>
    </source>
</evidence>
<feature type="domain" description="Cadherin" evidence="14">
    <location>
        <begin position="727"/>
        <end position="832"/>
    </location>
</feature>
<dbReference type="FunFam" id="2.60.40.60:FF:000024">
    <property type="entry name" value="FAT atypical cadherin 3"/>
    <property type="match status" value="1"/>
</dbReference>
<evidence type="ECO:0000256" key="5">
    <source>
        <dbReference type="ARBA" id="ARBA00022729"/>
    </source>
</evidence>
<dbReference type="GO" id="GO:0009887">
    <property type="term" value="P:animal organ morphogenesis"/>
    <property type="evidence" value="ECO:0007669"/>
    <property type="project" value="UniProtKB-ARBA"/>
</dbReference>
<feature type="domain" description="Cadherin" evidence="14">
    <location>
        <begin position="1256"/>
        <end position="1361"/>
    </location>
</feature>
<evidence type="ECO:0000259" key="14">
    <source>
        <dbReference type="PROSITE" id="PS50268"/>
    </source>
</evidence>
<evidence type="ECO:0000256" key="4">
    <source>
        <dbReference type="ARBA" id="ARBA00022692"/>
    </source>
</evidence>
<dbReference type="InterPro" id="IPR002126">
    <property type="entry name" value="Cadherin-like_dom"/>
</dbReference>
<dbReference type="FunFam" id="2.60.40.60:FF:000134">
    <property type="entry name" value="protocadherin Fat 4"/>
    <property type="match status" value="1"/>
</dbReference>
<dbReference type="GO" id="GO:0005886">
    <property type="term" value="C:plasma membrane"/>
    <property type="evidence" value="ECO:0007669"/>
    <property type="project" value="UniProtKB-SubCell"/>
</dbReference>
<reference evidence="15" key="1">
    <citation type="submission" date="2023-11" db="EMBL/GenBank/DDBJ databases">
        <title>Genome assemblies of two species of porcelain crab, Petrolisthes cinctipes and Petrolisthes manimaculis (Anomura: Porcellanidae).</title>
        <authorList>
            <person name="Angst P."/>
        </authorList>
    </citation>
    <scope>NUCLEOTIDE SEQUENCE</scope>
    <source>
        <strain evidence="15">PB745_02</strain>
        <tissue evidence="15">Gill</tissue>
    </source>
</reference>
<dbReference type="SMART" id="SM00112">
    <property type="entry name" value="CA"/>
    <property type="match status" value="15"/>
</dbReference>
<dbReference type="FunFam" id="2.60.40.60:FF:000144">
    <property type="entry name" value="FAT atypical cadherin 4"/>
    <property type="match status" value="1"/>
</dbReference>
<sequence length="1774" mass="194376">MLEMWSIRMKLVEVKVCGDGDGRPRPHLANPALPTMTMLAIIMLRLVLVLVLQCLLTNGQGPGPGPGPAGGVQGALDKLQSRAVDTRVKFSVMEGHPPSTFVGVIPLKPGFTYRFNEAPKEFTLNGTTGEIRTTGVLDREALLTDRFDLVVLSSQPTYPIEVRINVIDINDNSPRFPEPSIHVTFSESANAGTRVILDTATDGDAGDNDITTDYKIVDGNEDGKFKLQVTVNPSGETPYLHLETTGKLDRETRASYQLNISAQDGAVPPRYGFLLVNVSILDVNDNPPIFDHSDYIVSLNESVPPGTSVLQVQATDNDVGENARLTYYLAETETQFAVDPETGVISTVEPLSCYQNCQQLQPCPKSCVFTVFARDHGSPLQDGRTYVTVNLLDANDHDPVVSFRYFPTTADFATVDENAQNGSVVAAVSVIDADEGPNGETTVEIRAGNELGHFRLDSKSGFDIVRVNGVLDREKISKYNVTIVATDKGTPPRSSTAFLIIHVNDINDHEPVFEKSEYSAVLSELVPIGTYVAGITANDEDTGVNSNIYYAIVSGNDNQWFDIDLQSGLITTKAPLDREVKDSIDLKISARDGGPNPKWAYTHLKISILDENDEKPTFSQEMINVSLSENTPPDTVVTLVLAVDHDQGTNGSVSYMFDQEVEHNYPGIFSLDVSSGKLTTRTKLDREAMPKYEIKVVAKDQGIPPLSSTATVMLEVQDVNDNSPEFYPQKYFVVVPEDLPLGSSVLQVSATDKDVGENAVTTYELNVDDDNDNTFEMDQNTGILSLNGRLSYIRKAQYRLTVSARDAGDRKAVEDANINIVVESNQIELLEFEQRDGYSFSLPEDVAKKEPTVGRKVGQVSVLNSASVGEVSYAIIAGDPDKVFIIDETTGVISTARRIDREQAAFYSLRTVVTTSSAYGRTWVNITVEDVNDNPPKFPVTRAQATVAENWPVGHQVYLARAYDSDYGENSKITYNLSNNPDDYFTISRTSGMIYLNKPVKYSRSSIFHLEVAATDAGSPSLTSRQVVTITVEDVNDHTPIFEHGSYETSLLESTPVNDRFFALTASDEDDGMNGFVSYDITEGNSERKFGIFPDGYLYVRSALDREAQDYFALTIVARDHGTPPRSSTVSVVIHVIDENDNSPMFTNSTFTFYLDENEPPDTYVGKLTAVDKDKGRNAELTYSIATSQNDFVVDPKSGFLKTLHYFDREQLVQTTGLDYISMEALVLDNGITRLRDKAKVNIYITDVNDNPPKFLRKPYRAQVPEGSTLNTQVIRISATDADEGLNGDIVYSIVDGNGEGRFKVDETTGQVTLARPLDRESTPRYLLTVAAADLGSHPGLTATATLTVDVLDENDNAPEFTQSESEISIVETTPVNTVLVQFQASDADLGVNKEVSFMIGGGNMQEAFRIDTKTGTLYLERLLDFEKQSLYRLNITAADGGSPRLTSTISFMVHVLDCNDNPPAFPNTDIWRGIEEGILPNTPIETVTAEDPDSGDNGKIKYTIKSQEPPGMHFTIDENTGIVSTLKDIDREFSDTFRLIVVATDQAEPKSERRSAEKLVTVIVQDINDNAPRFVSMNAGILRDNSTPGTEIMRVSARDLDANTNGLVTYSLVNGNKDVFRLNRLTGALTVMQELPNPNIMYRVTVRATDEAVQSERKSSDAYLTILSASEQEGPQFTQSSYSGSVHESSNIGTSVATVSARLGTTAATDIAYYVVNVTGADGQPMDCMFNIQQQGVVVTAAILDREDGPNNYLVTVAAVITKGLTPRLSTTQ</sequence>
<keyword evidence="8" id="KW-0130">Cell adhesion</keyword>
<feature type="domain" description="Cadherin" evidence="14">
    <location>
        <begin position="939"/>
        <end position="1042"/>
    </location>
</feature>
<feature type="non-terminal residue" evidence="15">
    <location>
        <position position="1"/>
    </location>
</feature>
<dbReference type="InterPro" id="IPR050174">
    <property type="entry name" value="Protocadherin/Cadherin-CA"/>
</dbReference>
<dbReference type="Pfam" id="PF25374">
    <property type="entry name" value="Cadherin_FAT4_N"/>
    <property type="match status" value="1"/>
</dbReference>
<dbReference type="GO" id="GO:0007399">
    <property type="term" value="P:nervous system development"/>
    <property type="evidence" value="ECO:0007669"/>
    <property type="project" value="UniProtKB-ARBA"/>
</dbReference>
<evidence type="ECO:0000256" key="8">
    <source>
        <dbReference type="ARBA" id="ARBA00022889"/>
    </source>
</evidence>
<dbReference type="GO" id="GO:0048589">
    <property type="term" value="P:developmental growth"/>
    <property type="evidence" value="ECO:0007669"/>
    <property type="project" value="UniProtKB-ARBA"/>
</dbReference>
<keyword evidence="5" id="KW-0732">Signal</keyword>
<keyword evidence="3" id="KW-0245">EGF-like domain</keyword>
<dbReference type="GO" id="GO:0007163">
    <property type="term" value="P:establishment or maintenance of cell polarity"/>
    <property type="evidence" value="ECO:0007669"/>
    <property type="project" value="UniProtKB-ARBA"/>
</dbReference>
<dbReference type="PROSITE" id="PS50268">
    <property type="entry name" value="CADHERIN_2"/>
    <property type="match status" value="16"/>
</dbReference>
<feature type="domain" description="Cadherin" evidence="14">
    <location>
        <begin position="407"/>
        <end position="513"/>
    </location>
</feature>
<feature type="domain" description="Cadherin" evidence="14">
    <location>
        <begin position="834"/>
        <end position="938"/>
    </location>
</feature>
<proteinExistence type="predicted"/>
<feature type="domain" description="Cadherin" evidence="14">
    <location>
        <begin position="1475"/>
        <end position="1575"/>
    </location>
</feature>
<keyword evidence="16" id="KW-1185">Reference proteome</keyword>
<dbReference type="InterPro" id="IPR015919">
    <property type="entry name" value="Cadherin-like_sf"/>
</dbReference>
<evidence type="ECO:0000256" key="6">
    <source>
        <dbReference type="ARBA" id="ARBA00022737"/>
    </source>
</evidence>
<evidence type="ECO:0000256" key="2">
    <source>
        <dbReference type="ARBA" id="ARBA00022475"/>
    </source>
</evidence>
<dbReference type="GO" id="GO:0001736">
    <property type="term" value="P:establishment of planar polarity"/>
    <property type="evidence" value="ECO:0007669"/>
    <property type="project" value="UniProtKB-ARBA"/>
</dbReference>
<feature type="domain" description="Cadherin" evidence="14">
    <location>
        <begin position="1362"/>
        <end position="1466"/>
    </location>
</feature>
<evidence type="ECO:0000256" key="13">
    <source>
        <dbReference type="PROSITE-ProRule" id="PRU00043"/>
    </source>
</evidence>
<dbReference type="FunFam" id="2.60.40.60:FF:000108">
    <property type="entry name" value="FAT atypical cadherin 4"/>
    <property type="match status" value="1"/>
</dbReference>
<dbReference type="FunFam" id="2.60.40.60:FF:000039">
    <property type="entry name" value="FAT atypical cadherin 3"/>
    <property type="match status" value="1"/>
</dbReference>
<dbReference type="EMBL" id="JAWZYT010003576">
    <property type="protein sequence ID" value="KAK4297732.1"/>
    <property type="molecule type" value="Genomic_DNA"/>
</dbReference>
<evidence type="ECO:0000313" key="15">
    <source>
        <dbReference type="EMBL" id="KAK4297732.1"/>
    </source>
</evidence>
<keyword evidence="12" id="KW-0325">Glycoprotein</keyword>
<evidence type="ECO:0000256" key="12">
    <source>
        <dbReference type="ARBA" id="ARBA00023180"/>
    </source>
</evidence>
<comment type="subcellular location">
    <subcellularLocation>
        <location evidence="1">Cell membrane</location>
        <topology evidence="1">Single-pass type I membrane protein</topology>
    </subcellularLocation>
</comment>
<dbReference type="PROSITE" id="PS00232">
    <property type="entry name" value="CADHERIN_1"/>
    <property type="match status" value="9"/>
</dbReference>